<dbReference type="EMBL" id="JAZDWU010000002">
    <property type="protein sequence ID" value="KAL0011866.1"/>
    <property type="molecule type" value="Genomic_DNA"/>
</dbReference>
<evidence type="ECO:0000313" key="2">
    <source>
        <dbReference type="EMBL" id="KAL0011866.1"/>
    </source>
</evidence>
<protein>
    <recommendedName>
        <fullName evidence="4">WPP domain-associated protein</fullName>
    </recommendedName>
</protein>
<feature type="coiled-coil region" evidence="1">
    <location>
        <begin position="583"/>
        <end position="687"/>
    </location>
</feature>
<gene>
    <name evidence="2" type="ORF">SO802_006974</name>
</gene>
<sequence>MEDVRVMDASVALCHDGLGQHVDNFQVSEKLGDEILENLDSYFQDIDDRMTISRMVSDSVIRGMVKAVKQEADEKIAQKELEVKKFKHMLHLNHVGADENESLGSALTHHESKSTSHHRMYYNCPDAFVEHDRKKESLGSLRNVAKEQFKKLKKAIDGVRGCSSIRKINSGSELLGLGGILRENASDVDEILESLNATFDMVHEQVEDMFALSRESLCSWQQEQEFKAEIEGMVIKNCIRSLQEGFEERLWDQNVQFGGNENVNWHEKINDISSLRQELDAISKSLSIHESRPLTSLGSLEISGEWSNDKKADHFRCKSLSNSVSSSTLIWEGNGKHEDSNSNIPENSDPAKLKRMSKDELISEMTNMRRNHESKVQEITEKNFRLMGEILCMKERGSASPLKKDNELDILKRKIPHFISKLDGILVENKMLCAFSKNAENLGSLKYRLESLLSENRQLRDLLADKKKEVTCLLAQVSDAAADKMSQRQLFEAKLLCAVEDAQIKALICEDVYKCVLREFIGQIKCVTDESDLKCNIMREIYEIILKEAAYLVNPRNNFNIEDSDIESIIMQGLCGIIFEETLKDAEEKVSNLNMKYTDEKKTRVSLEMEALEKEAALRLELVDKERLKQEMRSLEELIEEKEKLVKETTVELANEKERSELACQELDNVQDKMRKALEQIEIYKVEKCDLSQKLELKMKQLMEVDEERRMIHAVALEKQHALSLVNNKEREHQKQMNLLIALAQGLSIAVDGFECRVTENISNISLRLENLNSESRLLIPNANVLRRTGLSYKQTLERKCSDLEKAEAEVDLLGDEVDALLSLLEKIYIALDHYSPILQHYPGIIEILKLVKRELSGESTRPV</sequence>
<comment type="caution">
    <text evidence="2">The sequence shown here is derived from an EMBL/GenBank/DDBJ whole genome shotgun (WGS) entry which is preliminary data.</text>
</comment>
<dbReference type="AlphaFoldDB" id="A0AAW2DSC3"/>
<dbReference type="PANTHER" id="PTHR33883">
    <property type="entry name" value="WPP DOMAIN-ASSOCIATED PROTEIN"/>
    <property type="match status" value="1"/>
</dbReference>
<evidence type="ECO:0000256" key="1">
    <source>
        <dbReference type="SAM" id="Coils"/>
    </source>
</evidence>
<organism evidence="2 3">
    <name type="scientific">Lithocarpus litseifolius</name>
    <dbReference type="NCBI Taxonomy" id="425828"/>
    <lineage>
        <taxon>Eukaryota</taxon>
        <taxon>Viridiplantae</taxon>
        <taxon>Streptophyta</taxon>
        <taxon>Embryophyta</taxon>
        <taxon>Tracheophyta</taxon>
        <taxon>Spermatophyta</taxon>
        <taxon>Magnoliopsida</taxon>
        <taxon>eudicotyledons</taxon>
        <taxon>Gunneridae</taxon>
        <taxon>Pentapetalae</taxon>
        <taxon>rosids</taxon>
        <taxon>fabids</taxon>
        <taxon>Fagales</taxon>
        <taxon>Fagaceae</taxon>
        <taxon>Lithocarpus</taxon>
    </lineage>
</organism>
<dbReference type="PANTHER" id="PTHR33883:SF10">
    <property type="entry name" value="WPP DOMAIN-ASSOCIATED PROTEIN"/>
    <property type="match status" value="1"/>
</dbReference>
<dbReference type="InterPro" id="IPR037490">
    <property type="entry name" value="WAP"/>
</dbReference>
<evidence type="ECO:0000313" key="3">
    <source>
        <dbReference type="Proteomes" id="UP001459277"/>
    </source>
</evidence>
<dbReference type="Proteomes" id="UP001459277">
    <property type="component" value="Unassembled WGS sequence"/>
</dbReference>
<keyword evidence="3" id="KW-1185">Reference proteome</keyword>
<proteinExistence type="predicted"/>
<keyword evidence="1" id="KW-0175">Coiled coil</keyword>
<reference evidence="2 3" key="1">
    <citation type="submission" date="2024-01" db="EMBL/GenBank/DDBJ databases">
        <title>A telomere-to-telomere, gap-free genome of sweet tea (Lithocarpus litseifolius).</title>
        <authorList>
            <person name="Zhou J."/>
        </authorList>
    </citation>
    <scope>NUCLEOTIDE SEQUENCE [LARGE SCALE GENOMIC DNA]</scope>
    <source>
        <strain evidence="2">Zhou-2022a</strain>
        <tissue evidence="2">Leaf</tissue>
    </source>
</reference>
<feature type="coiled-coil region" evidence="1">
    <location>
        <begin position="797"/>
        <end position="824"/>
    </location>
</feature>
<name>A0AAW2DSC3_9ROSI</name>
<accession>A0AAW2DSC3</accession>
<evidence type="ECO:0008006" key="4">
    <source>
        <dbReference type="Google" id="ProtNLM"/>
    </source>
</evidence>